<gene>
    <name evidence="7" type="primary">LOC116738310</name>
</gene>
<evidence type="ECO:0000256" key="2">
    <source>
        <dbReference type="ARBA" id="ARBA00006948"/>
    </source>
</evidence>
<name>A0A667I7Z2_LYNCA</name>
<organism evidence="7 8">
    <name type="scientific">Lynx canadensis</name>
    <name type="common">Canada lynx</name>
    <name type="synonym">Felis canadensis</name>
    <dbReference type="NCBI Taxonomy" id="61383"/>
    <lineage>
        <taxon>Eukaryota</taxon>
        <taxon>Metazoa</taxon>
        <taxon>Chordata</taxon>
        <taxon>Craniata</taxon>
        <taxon>Vertebrata</taxon>
        <taxon>Euteleostomi</taxon>
        <taxon>Mammalia</taxon>
        <taxon>Eutheria</taxon>
        <taxon>Laurasiatheria</taxon>
        <taxon>Carnivora</taxon>
        <taxon>Feliformia</taxon>
        <taxon>Felidae</taxon>
        <taxon>Felinae</taxon>
        <taxon>Lynx</taxon>
    </lineage>
</organism>
<dbReference type="PANTHER" id="PTHR46441:SF3">
    <property type="entry name" value="TRANSMEMBRANE EPIDIDYMAL FAMILY MEMBER 3"/>
    <property type="match status" value="1"/>
</dbReference>
<keyword evidence="3 6" id="KW-0812">Transmembrane</keyword>
<dbReference type="Ensembl" id="ENSLCNT00005021663.1">
    <property type="protein sequence ID" value="ENSLCNP00005019341.1"/>
    <property type="gene ID" value="ENSLCNG00005012646.1"/>
</dbReference>
<feature type="transmembrane region" description="Helical" evidence="6">
    <location>
        <begin position="133"/>
        <end position="150"/>
    </location>
</feature>
<reference evidence="7" key="1">
    <citation type="submission" date="2025-08" db="UniProtKB">
        <authorList>
            <consortium name="Ensembl"/>
        </authorList>
    </citation>
    <scope>IDENTIFICATION</scope>
</reference>
<keyword evidence="8" id="KW-1185">Reference proteome</keyword>
<dbReference type="AlphaFoldDB" id="A0A667I7Z2"/>
<feature type="transmembrane region" description="Helical" evidence="6">
    <location>
        <begin position="226"/>
        <end position="251"/>
    </location>
</feature>
<keyword evidence="5 6" id="KW-0472">Membrane</keyword>
<evidence type="ECO:0000256" key="6">
    <source>
        <dbReference type="SAM" id="Phobius"/>
    </source>
</evidence>
<dbReference type="Proteomes" id="UP000472241">
    <property type="component" value="Unplaced"/>
</dbReference>
<feature type="transmembrane region" description="Helical" evidence="6">
    <location>
        <begin position="6"/>
        <end position="30"/>
    </location>
</feature>
<feature type="transmembrane region" description="Helical" evidence="6">
    <location>
        <begin position="100"/>
        <end position="121"/>
    </location>
</feature>
<proteinExistence type="inferred from homology"/>
<dbReference type="PANTHER" id="PTHR46441">
    <property type="entry name" value="TRANSMEMBRANE EPIDIDYMAL FAMILY MEMBER 3"/>
    <property type="match status" value="1"/>
</dbReference>
<evidence type="ECO:0000256" key="1">
    <source>
        <dbReference type="ARBA" id="ARBA00004141"/>
    </source>
</evidence>
<accession>A0A667I7Z2</accession>
<feature type="transmembrane region" description="Helical" evidence="6">
    <location>
        <begin position="50"/>
        <end position="75"/>
    </location>
</feature>
<evidence type="ECO:0000256" key="5">
    <source>
        <dbReference type="ARBA" id="ARBA00023136"/>
    </source>
</evidence>
<keyword evidence="4 6" id="KW-1133">Transmembrane helix</keyword>
<reference evidence="7" key="2">
    <citation type="submission" date="2025-09" db="UniProtKB">
        <authorList>
            <consortium name="Ensembl"/>
        </authorList>
    </citation>
    <scope>IDENTIFICATION</scope>
</reference>
<comment type="similarity">
    <text evidence="2">Belongs to the TMEM45 family.</text>
</comment>
<dbReference type="Pfam" id="PF04819">
    <property type="entry name" value="DUF716"/>
    <property type="match status" value="1"/>
</dbReference>
<dbReference type="InterPro" id="IPR006904">
    <property type="entry name" value="DUF716"/>
</dbReference>
<evidence type="ECO:0000256" key="3">
    <source>
        <dbReference type="ARBA" id="ARBA00022692"/>
    </source>
</evidence>
<evidence type="ECO:0000256" key="4">
    <source>
        <dbReference type="ARBA" id="ARBA00022989"/>
    </source>
</evidence>
<comment type="subcellular location">
    <subcellularLocation>
        <location evidence="1">Membrane</location>
        <topology evidence="1">Multi-pass membrane protein</topology>
    </subcellularLocation>
</comment>
<protein>
    <recommendedName>
        <fullName evidence="9">Transmembrane epididymal protein 1</fullName>
    </recommendedName>
</protein>
<dbReference type="GO" id="GO:0016020">
    <property type="term" value="C:membrane"/>
    <property type="evidence" value="ECO:0007669"/>
    <property type="project" value="UniProtKB-SubCell"/>
</dbReference>
<feature type="transmembrane region" description="Helical" evidence="6">
    <location>
        <begin position="193"/>
        <end position="211"/>
    </location>
</feature>
<sequence>MGTLEGHLLPGICLLIFSLHYSVMVSLALLRGQRFLKPPLTPKEKRGHRWWQLVPVEGMMKVAISLTGIITEFFYPPGVNRMMMVDWEDPRRPFVFYDNWYHVTMYGFFTLSGVVDIVSRACQAQQNVKLERAAEALAFCVLVLLMACHLENKGTLEVRTHLLFVAPTFLVTLVLTMEVWVPDQPTLWVLKTWMGLVLSTWMLQLCVLMYVPPSGQPWRAENPGDLAFLLIFFCWHLGFGAIVLAAVYGLCSLWHHRISSWREVPRTKYQLCPRSYSSEELEKLRTEGCSIRWRQIVKCAKEKGSIFA</sequence>
<evidence type="ECO:0008006" key="9">
    <source>
        <dbReference type="Google" id="ProtNLM"/>
    </source>
</evidence>
<evidence type="ECO:0000313" key="8">
    <source>
        <dbReference type="Proteomes" id="UP000472241"/>
    </source>
</evidence>
<evidence type="ECO:0000313" key="7">
    <source>
        <dbReference type="Ensembl" id="ENSLCNP00005019341.1"/>
    </source>
</evidence>
<feature type="transmembrane region" description="Helical" evidence="6">
    <location>
        <begin position="162"/>
        <end position="181"/>
    </location>
</feature>